<proteinExistence type="predicted"/>
<feature type="non-terminal residue" evidence="1">
    <location>
        <position position="1"/>
    </location>
</feature>
<protein>
    <submittedName>
        <fullName evidence="1">Uncharacterized protein</fullName>
    </submittedName>
</protein>
<sequence>VMERASSIVETWKVKSDAVMSNDMQAPVISKTIETIAVFLNDEADPSRVDRAISALNHERLFSFHRDENKDETVRNLTYGLVECIHVLLMKMKGARNSMMGFTQDEEDSTGMMEPLLLTNDSFDGQQERDESLDDQGVMADPFYEMANLLLPKVELFDEYDNSGIDAWNLMMKQEETNDDMMFGNENREGEMGESEDSNEQIKAVEKHQKKKRNTHYTSGKDLNCPKCELRTRSITGWNSHLRDKHSLTPAEVGVLLRCECGNESLRGSHKCTLPGDFCNFTVIRKGGGPIGNDK</sequence>
<keyword evidence="2" id="KW-1185">Reference proteome</keyword>
<organism evidence="1 2">
    <name type="scientific">Pristionchus mayeri</name>
    <dbReference type="NCBI Taxonomy" id="1317129"/>
    <lineage>
        <taxon>Eukaryota</taxon>
        <taxon>Metazoa</taxon>
        <taxon>Ecdysozoa</taxon>
        <taxon>Nematoda</taxon>
        <taxon>Chromadorea</taxon>
        <taxon>Rhabditida</taxon>
        <taxon>Rhabditina</taxon>
        <taxon>Diplogasteromorpha</taxon>
        <taxon>Diplogasteroidea</taxon>
        <taxon>Neodiplogasteridae</taxon>
        <taxon>Pristionchus</taxon>
    </lineage>
</organism>
<accession>A0AAN4ZMG5</accession>
<evidence type="ECO:0000313" key="2">
    <source>
        <dbReference type="Proteomes" id="UP001328107"/>
    </source>
</evidence>
<gene>
    <name evidence="1" type="ORF">PMAYCL1PPCAC_12774</name>
</gene>
<name>A0AAN4ZMG5_9BILA</name>
<feature type="non-terminal residue" evidence="1">
    <location>
        <position position="295"/>
    </location>
</feature>
<evidence type="ECO:0000313" key="1">
    <source>
        <dbReference type="EMBL" id="GMR42579.1"/>
    </source>
</evidence>
<comment type="caution">
    <text evidence="1">The sequence shown here is derived from an EMBL/GenBank/DDBJ whole genome shotgun (WGS) entry which is preliminary data.</text>
</comment>
<reference evidence="2" key="1">
    <citation type="submission" date="2022-10" db="EMBL/GenBank/DDBJ databases">
        <title>Genome assembly of Pristionchus species.</title>
        <authorList>
            <person name="Yoshida K."/>
            <person name="Sommer R.J."/>
        </authorList>
    </citation>
    <scope>NUCLEOTIDE SEQUENCE [LARGE SCALE GENOMIC DNA]</scope>
    <source>
        <strain evidence="2">RS5460</strain>
    </source>
</reference>
<dbReference type="Proteomes" id="UP001328107">
    <property type="component" value="Unassembled WGS sequence"/>
</dbReference>
<dbReference type="AlphaFoldDB" id="A0AAN4ZMG5"/>
<dbReference type="EMBL" id="BTRK01000003">
    <property type="protein sequence ID" value="GMR42579.1"/>
    <property type="molecule type" value="Genomic_DNA"/>
</dbReference>